<keyword evidence="1" id="KW-0805">Transcription regulation</keyword>
<dbReference type="PROSITE" id="PS50932">
    <property type="entry name" value="HTH_LACI_2"/>
    <property type="match status" value="1"/>
</dbReference>
<protein>
    <submittedName>
        <fullName evidence="5">LacI family DNA-binding transcriptional regulator</fullName>
    </submittedName>
</protein>
<keyword evidence="3" id="KW-0804">Transcription</keyword>
<organism evidence="5 6">
    <name type="scientific">Nesterenkonia aethiopica</name>
    <dbReference type="NCBI Taxonomy" id="269144"/>
    <lineage>
        <taxon>Bacteria</taxon>
        <taxon>Bacillati</taxon>
        <taxon>Actinomycetota</taxon>
        <taxon>Actinomycetes</taxon>
        <taxon>Micrococcales</taxon>
        <taxon>Micrococcaceae</taxon>
        <taxon>Nesterenkonia</taxon>
    </lineage>
</organism>
<name>A0ABP6LXK9_9MICC</name>
<sequence length="335" mass="35776">MLEPKATIVAIAHQLGLSKTTVSDALNGTGRVSPATVARVRDAAEEAGYVVNRAARALRQKRAGAVGIHLPAGSRELDFYMQFTFGVSDVVGEADLDLSLLHRGRGEERGFHLDGALVLDPTPEDPVLAALLRARVPVVTVGRHRGAGAEQVAGMIRARHEELQREALATLPPRGRRRPVFLGIDEGLPASWALEARAAYEAWCQEHDVEPWVVEVSPELRIPELSDLIGSVVSDGADAIVCCAQGYAAQSQSILQGLGLEPGRDVDLISLAGDELHEVREPRITAVALEPRAYGTASADLLLEVMARPQGSARIRNFDGAHVVPAERSPGEGSC</sequence>
<dbReference type="Gene3D" id="3.40.50.2300">
    <property type="match status" value="2"/>
</dbReference>
<evidence type="ECO:0000313" key="5">
    <source>
        <dbReference type="EMBL" id="GAA3058247.1"/>
    </source>
</evidence>
<dbReference type="Pfam" id="PF00356">
    <property type="entry name" value="LacI"/>
    <property type="match status" value="1"/>
</dbReference>
<evidence type="ECO:0000256" key="2">
    <source>
        <dbReference type="ARBA" id="ARBA00023125"/>
    </source>
</evidence>
<accession>A0ABP6LXK9</accession>
<dbReference type="SUPFAM" id="SSF53822">
    <property type="entry name" value="Periplasmic binding protein-like I"/>
    <property type="match status" value="1"/>
</dbReference>
<dbReference type="SMART" id="SM00354">
    <property type="entry name" value="HTH_LACI"/>
    <property type="match status" value="1"/>
</dbReference>
<dbReference type="EMBL" id="BAAAVT010000005">
    <property type="protein sequence ID" value="GAA3058247.1"/>
    <property type="molecule type" value="Genomic_DNA"/>
</dbReference>
<dbReference type="InterPro" id="IPR010982">
    <property type="entry name" value="Lambda_DNA-bd_dom_sf"/>
</dbReference>
<evidence type="ECO:0000256" key="3">
    <source>
        <dbReference type="ARBA" id="ARBA00023163"/>
    </source>
</evidence>
<dbReference type="InterPro" id="IPR000843">
    <property type="entry name" value="HTH_LacI"/>
</dbReference>
<dbReference type="Gene3D" id="1.10.260.40">
    <property type="entry name" value="lambda repressor-like DNA-binding domains"/>
    <property type="match status" value="1"/>
</dbReference>
<comment type="caution">
    <text evidence="5">The sequence shown here is derived from an EMBL/GenBank/DDBJ whole genome shotgun (WGS) entry which is preliminary data.</text>
</comment>
<evidence type="ECO:0000256" key="1">
    <source>
        <dbReference type="ARBA" id="ARBA00023015"/>
    </source>
</evidence>
<dbReference type="SUPFAM" id="SSF47413">
    <property type="entry name" value="lambda repressor-like DNA-binding domains"/>
    <property type="match status" value="1"/>
</dbReference>
<keyword evidence="6" id="KW-1185">Reference proteome</keyword>
<keyword evidence="2 5" id="KW-0238">DNA-binding</keyword>
<dbReference type="Proteomes" id="UP001500236">
    <property type="component" value="Unassembled WGS sequence"/>
</dbReference>
<proteinExistence type="predicted"/>
<dbReference type="CDD" id="cd01392">
    <property type="entry name" value="HTH_LacI"/>
    <property type="match status" value="1"/>
</dbReference>
<evidence type="ECO:0000259" key="4">
    <source>
        <dbReference type="PROSITE" id="PS50932"/>
    </source>
</evidence>
<dbReference type="InterPro" id="IPR046335">
    <property type="entry name" value="LacI/GalR-like_sensor"/>
</dbReference>
<gene>
    <name evidence="5" type="ORF">GCM10010529_10050</name>
</gene>
<reference evidence="6" key="1">
    <citation type="journal article" date="2019" name="Int. J. Syst. Evol. Microbiol.">
        <title>The Global Catalogue of Microorganisms (GCM) 10K type strain sequencing project: providing services to taxonomists for standard genome sequencing and annotation.</title>
        <authorList>
            <consortium name="The Broad Institute Genomics Platform"/>
            <consortium name="The Broad Institute Genome Sequencing Center for Infectious Disease"/>
            <person name="Wu L."/>
            <person name="Ma J."/>
        </authorList>
    </citation>
    <scope>NUCLEOTIDE SEQUENCE [LARGE SCALE GENOMIC DNA]</scope>
    <source>
        <strain evidence="6">JCM 14309</strain>
    </source>
</reference>
<evidence type="ECO:0000313" key="6">
    <source>
        <dbReference type="Proteomes" id="UP001500236"/>
    </source>
</evidence>
<feature type="domain" description="HTH lacI-type" evidence="4">
    <location>
        <begin position="6"/>
        <end position="60"/>
    </location>
</feature>
<dbReference type="PANTHER" id="PTHR30146">
    <property type="entry name" value="LACI-RELATED TRANSCRIPTIONAL REPRESSOR"/>
    <property type="match status" value="1"/>
</dbReference>
<dbReference type="InterPro" id="IPR028082">
    <property type="entry name" value="Peripla_BP_I"/>
</dbReference>
<dbReference type="PANTHER" id="PTHR30146:SF153">
    <property type="entry name" value="LACTOSE OPERON REPRESSOR"/>
    <property type="match status" value="1"/>
</dbReference>
<dbReference type="GO" id="GO:0003677">
    <property type="term" value="F:DNA binding"/>
    <property type="evidence" value="ECO:0007669"/>
    <property type="project" value="UniProtKB-KW"/>
</dbReference>
<dbReference type="RefSeq" id="WP_344684730.1">
    <property type="nucleotide sequence ID" value="NZ_BAAAVT010000005.1"/>
</dbReference>
<dbReference type="Pfam" id="PF13377">
    <property type="entry name" value="Peripla_BP_3"/>
    <property type="match status" value="1"/>
</dbReference>